<dbReference type="RefSeq" id="WP_085790471.1">
    <property type="nucleotide sequence ID" value="NZ_FWFK01000001.1"/>
</dbReference>
<dbReference type="InterPro" id="IPR007899">
    <property type="entry name" value="CHAD_dom"/>
</dbReference>
<evidence type="ECO:0000313" key="3">
    <source>
        <dbReference type="Proteomes" id="UP000193570"/>
    </source>
</evidence>
<accession>A0A1X6YGE2</accession>
<sequence length="297" mass="33117">MAYTLKSTEPDLAQGMRRVAIEQLDRALSALDSPGEDPHESVHEARKCCKKLRGLLRLFRGAFPGYADENAALRDAARHLSGLRDKTAMIECYDRLMERYGAALERSAFAPLRAGFTRDRKAAVEAGDLGDRMAAMADALRTVRGRAEGWTLTEEGFDAIEYGLIKSYARARDAMEAAADDRDAEAMHEWRKRVKYHWYHMRLLSDAQSEPLAAREAAADRLSDLLGDHHDLVELGPRLESAPLGDVPTRVFRGLVGEEKARLEDEIFVLGATLFSRKPKKLGKDVARAVTTWYAAA</sequence>
<name>A0A1X6YGE2_9RHOB</name>
<dbReference type="InterPro" id="IPR038186">
    <property type="entry name" value="CHAD_dom_sf"/>
</dbReference>
<gene>
    <name evidence="2" type="ORF">ROJ8625_00752</name>
</gene>
<dbReference type="PANTHER" id="PTHR39339:SF1">
    <property type="entry name" value="CHAD DOMAIN-CONTAINING PROTEIN"/>
    <property type="match status" value="1"/>
</dbReference>
<evidence type="ECO:0000259" key="1">
    <source>
        <dbReference type="PROSITE" id="PS51708"/>
    </source>
</evidence>
<dbReference type="Gene3D" id="1.40.20.10">
    <property type="entry name" value="CHAD domain"/>
    <property type="match status" value="1"/>
</dbReference>
<feature type="domain" description="CHAD" evidence="1">
    <location>
        <begin position="9"/>
        <end position="280"/>
    </location>
</feature>
<dbReference type="SMART" id="SM00880">
    <property type="entry name" value="CHAD"/>
    <property type="match status" value="1"/>
</dbReference>
<dbReference type="EMBL" id="FWFK01000001">
    <property type="protein sequence ID" value="SLN20744.1"/>
    <property type="molecule type" value="Genomic_DNA"/>
</dbReference>
<organism evidence="2 3">
    <name type="scientific">Roseivivax jejudonensis</name>
    <dbReference type="NCBI Taxonomy" id="1529041"/>
    <lineage>
        <taxon>Bacteria</taxon>
        <taxon>Pseudomonadati</taxon>
        <taxon>Pseudomonadota</taxon>
        <taxon>Alphaproteobacteria</taxon>
        <taxon>Rhodobacterales</taxon>
        <taxon>Roseobacteraceae</taxon>
        <taxon>Roseivivax</taxon>
    </lineage>
</organism>
<dbReference type="PANTHER" id="PTHR39339">
    <property type="entry name" value="SLR1444 PROTEIN"/>
    <property type="match status" value="1"/>
</dbReference>
<dbReference type="AlphaFoldDB" id="A0A1X6YGE2"/>
<dbReference type="Pfam" id="PF05235">
    <property type="entry name" value="CHAD"/>
    <property type="match status" value="1"/>
</dbReference>
<evidence type="ECO:0000313" key="2">
    <source>
        <dbReference type="EMBL" id="SLN20744.1"/>
    </source>
</evidence>
<dbReference type="OrthoDB" id="9810907at2"/>
<dbReference type="Proteomes" id="UP000193570">
    <property type="component" value="Unassembled WGS sequence"/>
</dbReference>
<dbReference type="PROSITE" id="PS51708">
    <property type="entry name" value="CHAD"/>
    <property type="match status" value="1"/>
</dbReference>
<keyword evidence="3" id="KW-1185">Reference proteome</keyword>
<reference evidence="2 3" key="1">
    <citation type="submission" date="2017-03" db="EMBL/GenBank/DDBJ databases">
        <authorList>
            <person name="Afonso C.L."/>
            <person name="Miller P.J."/>
            <person name="Scott M.A."/>
            <person name="Spackman E."/>
            <person name="Goraichik I."/>
            <person name="Dimitrov K.M."/>
            <person name="Suarez D.L."/>
            <person name="Swayne D.E."/>
        </authorList>
    </citation>
    <scope>NUCLEOTIDE SEQUENCE [LARGE SCALE GENOMIC DNA]</scope>
    <source>
        <strain evidence="2 3">CECT 8625</strain>
    </source>
</reference>
<proteinExistence type="predicted"/>
<protein>
    <submittedName>
        <fullName evidence="2">CHAD domain protein</fullName>
    </submittedName>
</protein>